<dbReference type="InterPro" id="IPR007325">
    <property type="entry name" value="KFase/CYL"/>
</dbReference>
<sequence length="264" mass="29963">MRETVERNGKCMTLIDLSDKLKNSTSEFEPSPHKIQYSSHKQAVRTTKKFLGIGKEYWPEGEGWAVEDVELSTHSGTHIDAPYHYGPTMKSGEPARTIDEVPLSWCYGDGVILSMTHKQAGEAITIDDLQAELTRIEYKLKPYDIVLIRTDASKYFENKGYEFQHPGLIRSSTEWLVNQGVKMIGIDAWGLDRPFNVLAKEALEGQTQFWEAHLLGREKEYLQIEKLTNLDQLPKPYGFKVSAFPVNIEKASAGWARVVAILED</sequence>
<proteinExistence type="predicted"/>
<comment type="caution">
    <text evidence="1">The sequence shown here is derived from an EMBL/GenBank/DDBJ whole genome shotgun (WGS) entry which is preliminary data.</text>
</comment>
<dbReference type="RefSeq" id="WP_243856312.1">
    <property type="nucleotide sequence ID" value="NZ_QNSF01000059.1"/>
</dbReference>
<dbReference type="InterPro" id="IPR037175">
    <property type="entry name" value="KFase_sf"/>
</dbReference>
<evidence type="ECO:0000313" key="1">
    <source>
        <dbReference type="EMBL" id="RBP84460.1"/>
    </source>
</evidence>
<reference evidence="1 2" key="1">
    <citation type="submission" date="2018-06" db="EMBL/GenBank/DDBJ databases">
        <title>Freshwater and sediment microbial communities from various areas in North America, analyzing microbe dynamics in response to fracking.</title>
        <authorList>
            <person name="Lamendella R."/>
        </authorList>
    </citation>
    <scope>NUCLEOTIDE SEQUENCE [LARGE SCALE GENOMIC DNA]</scope>
    <source>
        <strain evidence="1 2">14_TX</strain>
    </source>
</reference>
<evidence type="ECO:0000313" key="2">
    <source>
        <dbReference type="Proteomes" id="UP000252731"/>
    </source>
</evidence>
<accession>A0A366JDG9</accession>
<protein>
    <submittedName>
        <fullName evidence="1">Kynurenine formamidase</fullName>
    </submittedName>
</protein>
<gene>
    <name evidence="1" type="ORF">DFO70_1591</name>
</gene>
<dbReference type="EMBL" id="QNSF01000059">
    <property type="protein sequence ID" value="RBP84460.1"/>
    <property type="molecule type" value="Genomic_DNA"/>
</dbReference>
<organism evidence="1 2">
    <name type="scientific">Cytobacillus firmus</name>
    <name type="common">Bacillus firmus</name>
    <dbReference type="NCBI Taxonomy" id="1399"/>
    <lineage>
        <taxon>Bacteria</taxon>
        <taxon>Bacillati</taxon>
        <taxon>Bacillota</taxon>
        <taxon>Bacilli</taxon>
        <taxon>Bacillales</taxon>
        <taxon>Bacillaceae</taxon>
        <taxon>Cytobacillus</taxon>
    </lineage>
</organism>
<dbReference type="PANTHER" id="PTHR43564">
    <property type="entry name" value="KYNURENINE FORMAMIDASE-LIKE PROTEIN"/>
    <property type="match status" value="1"/>
</dbReference>
<dbReference type="GO" id="GO:0004061">
    <property type="term" value="F:arylformamidase activity"/>
    <property type="evidence" value="ECO:0007669"/>
    <property type="project" value="InterPro"/>
</dbReference>
<dbReference type="Proteomes" id="UP000252731">
    <property type="component" value="Unassembled WGS sequence"/>
</dbReference>
<dbReference type="Gene3D" id="3.50.30.50">
    <property type="entry name" value="Putative cyclase"/>
    <property type="match status" value="1"/>
</dbReference>
<name>A0A366JDG9_CYTFI</name>
<keyword evidence="2" id="KW-1185">Reference proteome</keyword>
<dbReference type="GO" id="GO:0019441">
    <property type="term" value="P:L-tryptophan catabolic process to kynurenine"/>
    <property type="evidence" value="ECO:0007669"/>
    <property type="project" value="InterPro"/>
</dbReference>
<dbReference type="SUPFAM" id="SSF102198">
    <property type="entry name" value="Putative cyclase"/>
    <property type="match status" value="1"/>
</dbReference>
<dbReference type="AlphaFoldDB" id="A0A366JDG9"/>
<dbReference type="PANTHER" id="PTHR43564:SF2">
    <property type="entry name" value="BLR6059 PROTEIN"/>
    <property type="match status" value="1"/>
</dbReference>
<dbReference type="Pfam" id="PF04199">
    <property type="entry name" value="Cyclase"/>
    <property type="match status" value="1"/>
</dbReference>